<dbReference type="InterPro" id="IPR011527">
    <property type="entry name" value="ABC1_TM_dom"/>
</dbReference>
<evidence type="ECO:0000259" key="13">
    <source>
        <dbReference type="PROSITE" id="PS50893"/>
    </source>
</evidence>
<dbReference type="NCBIfam" id="TIGR02203">
    <property type="entry name" value="MsbA_lipidA"/>
    <property type="match status" value="1"/>
</dbReference>
<keyword evidence="5 12" id="KW-0812">Transmembrane</keyword>
<comment type="caution">
    <text evidence="15">The sequence shown here is derived from an EMBL/GenBank/DDBJ whole genome shotgun (WGS) entry which is preliminary data.</text>
</comment>
<keyword evidence="6" id="KW-0547">Nucleotide-binding</keyword>
<dbReference type="Proteomes" id="UP001165267">
    <property type="component" value="Unassembled WGS sequence"/>
</dbReference>
<feature type="transmembrane region" description="Helical" evidence="12">
    <location>
        <begin position="84"/>
        <end position="102"/>
    </location>
</feature>
<dbReference type="EMBL" id="JANKHG010000014">
    <property type="protein sequence ID" value="MCR2745793.1"/>
    <property type="molecule type" value="Genomic_DNA"/>
</dbReference>
<dbReference type="InterPro" id="IPR017871">
    <property type="entry name" value="ABC_transporter-like_CS"/>
</dbReference>
<dbReference type="PROSITE" id="PS00211">
    <property type="entry name" value="ABC_TRANSPORTER_1"/>
    <property type="match status" value="1"/>
</dbReference>
<keyword evidence="11 12" id="KW-0472">Membrane</keyword>
<dbReference type="SMART" id="SM00382">
    <property type="entry name" value="AAA"/>
    <property type="match status" value="1"/>
</dbReference>
<keyword evidence="3" id="KW-1003">Cell membrane</keyword>
<evidence type="ECO:0000256" key="12">
    <source>
        <dbReference type="SAM" id="Phobius"/>
    </source>
</evidence>
<keyword evidence="16" id="KW-1185">Reference proteome</keyword>
<evidence type="ECO:0000256" key="1">
    <source>
        <dbReference type="ARBA" id="ARBA00004651"/>
    </source>
</evidence>
<evidence type="ECO:0000256" key="5">
    <source>
        <dbReference type="ARBA" id="ARBA00022692"/>
    </source>
</evidence>
<dbReference type="InterPro" id="IPR039421">
    <property type="entry name" value="Type_1_exporter"/>
</dbReference>
<dbReference type="SUPFAM" id="SSF90123">
    <property type="entry name" value="ABC transporter transmembrane region"/>
    <property type="match status" value="1"/>
</dbReference>
<proteinExistence type="predicted"/>
<feature type="transmembrane region" description="Helical" evidence="12">
    <location>
        <begin position="185"/>
        <end position="204"/>
    </location>
</feature>
<dbReference type="PROSITE" id="PS50893">
    <property type="entry name" value="ABC_TRANSPORTER_2"/>
    <property type="match status" value="1"/>
</dbReference>
<evidence type="ECO:0000256" key="6">
    <source>
        <dbReference type="ARBA" id="ARBA00022741"/>
    </source>
</evidence>
<evidence type="ECO:0000256" key="11">
    <source>
        <dbReference type="ARBA" id="ARBA00023136"/>
    </source>
</evidence>
<dbReference type="Pfam" id="PF00664">
    <property type="entry name" value="ABC_membrane"/>
    <property type="match status" value="1"/>
</dbReference>
<dbReference type="PROSITE" id="PS50929">
    <property type="entry name" value="ABC_TM1F"/>
    <property type="match status" value="1"/>
</dbReference>
<organism evidence="15 16">
    <name type="scientific">Limnobacter parvus</name>
    <dbReference type="NCBI Taxonomy" id="2939690"/>
    <lineage>
        <taxon>Bacteria</taxon>
        <taxon>Pseudomonadati</taxon>
        <taxon>Pseudomonadota</taxon>
        <taxon>Betaproteobacteria</taxon>
        <taxon>Burkholderiales</taxon>
        <taxon>Burkholderiaceae</taxon>
        <taxon>Limnobacter</taxon>
    </lineage>
</organism>
<accession>A0ABT1XEU1</accession>
<evidence type="ECO:0000256" key="10">
    <source>
        <dbReference type="ARBA" id="ARBA00023055"/>
    </source>
</evidence>
<sequence length="605" mass="66523">MLYPFPCKLRAFKPCSSCMPEITDYTAKGLYKRLLSYSLRYWPLFATSLVALVFAAVTEPLFASLMKPLIDENFSGERTEMAKWLPVIIIVLFLVRGLATYINEYCSAKLAGLVVHDLRFDMLSGILRFPNSYFVEQPAGKIISTVSTNVDAVTEAGFNIITVLIRDGAIVIGLMAILLYTNWQLTLICFAILPLIAIGVSVAAKRLNRFAHSAQTSHADLVQSISEVIGAQKIIKIYGAQQVETERFMKSADEIMKSRVKLVATSAANSAIVQWILAAAVAAVVYFAGILAESDSMTAGDFASFMTAMMMLLAPVKRLTNINQQLQKGLAAADNVFRVVDRPIENSSGTHKTDRALGYIEFNNVSLTFPGAEVATLNNINLWVKPGQTVGIVGVSGGGKSTLINLLPRFLDPTDGTVKLDSVDLKQWDLQCLRRQIAVVTQESHLLNDSVRNNIAYGEMRGASDAAILEAARMANALPFIEKLEHGLDTMLGDNGLRLSGGQRQRISIARAFLKNAPILILDEATSALDSEAEREVQEDMERLRHGRTTLVIAHRLSTLTTADFIIVLDQGQLIEQGTHPELLTKQGKYHYLHSIQNQNTENSK</sequence>
<comment type="subcellular location">
    <subcellularLocation>
        <location evidence="1">Cell membrane</location>
        <topology evidence="1">Multi-pass membrane protein</topology>
    </subcellularLocation>
</comment>
<gene>
    <name evidence="15" type="primary">msbA</name>
    <name evidence="15" type="ORF">NSP04_03935</name>
</gene>
<dbReference type="PANTHER" id="PTHR43394:SF1">
    <property type="entry name" value="ATP-BINDING CASSETTE SUB-FAMILY B MEMBER 10, MITOCHONDRIAL"/>
    <property type="match status" value="1"/>
</dbReference>
<dbReference type="Gene3D" id="1.20.1560.10">
    <property type="entry name" value="ABC transporter type 1, transmembrane domain"/>
    <property type="match status" value="1"/>
</dbReference>
<keyword evidence="2" id="KW-0813">Transport</keyword>
<evidence type="ECO:0000313" key="15">
    <source>
        <dbReference type="EMBL" id="MCR2745793.1"/>
    </source>
</evidence>
<dbReference type="InterPro" id="IPR003439">
    <property type="entry name" value="ABC_transporter-like_ATP-bd"/>
</dbReference>
<keyword evidence="10" id="KW-0445">Lipid transport</keyword>
<evidence type="ECO:0000259" key="14">
    <source>
        <dbReference type="PROSITE" id="PS50929"/>
    </source>
</evidence>
<reference evidence="15" key="1">
    <citation type="submission" date="2022-07" db="EMBL/GenBank/DDBJ databases">
        <authorList>
            <person name="Xamxidin M."/>
        </authorList>
    </citation>
    <scope>NUCLEOTIDE SEQUENCE</scope>
    <source>
        <strain evidence="15">YS8-69</strain>
    </source>
</reference>
<dbReference type="CDD" id="cd18552">
    <property type="entry name" value="ABC_6TM_MsbA_like"/>
    <property type="match status" value="1"/>
</dbReference>
<evidence type="ECO:0000256" key="2">
    <source>
        <dbReference type="ARBA" id="ARBA00022448"/>
    </source>
</evidence>
<evidence type="ECO:0000313" key="16">
    <source>
        <dbReference type="Proteomes" id="UP001165267"/>
    </source>
</evidence>
<name>A0ABT1XEU1_9BURK</name>
<evidence type="ECO:0000256" key="9">
    <source>
        <dbReference type="ARBA" id="ARBA00022989"/>
    </source>
</evidence>
<keyword evidence="8" id="KW-1278">Translocase</keyword>
<dbReference type="Pfam" id="PF00005">
    <property type="entry name" value="ABC_tran"/>
    <property type="match status" value="1"/>
</dbReference>
<dbReference type="Gene3D" id="3.40.50.300">
    <property type="entry name" value="P-loop containing nucleotide triphosphate hydrolases"/>
    <property type="match status" value="1"/>
</dbReference>
<dbReference type="InterPro" id="IPR027417">
    <property type="entry name" value="P-loop_NTPase"/>
</dbReference>
<evidence type="ECO:0000256" key="3">
    <source>
        <dbReference type="ARBA" id="ARBA00022475"/>
    </source>
</evidence>
<keyword evidence="4" id="KW-0997">Cell inner membrane</keyword>
<dbReference type="SUPFAM" id="SSF52540">
    <property type="entry name" value="P-loop containing nucleoside triphosphate hydrolases"/>
    <property type="match status" value="1"/>
</dbReference>
<feature type="domain" description="ABC transporter" evidence="13">
    <location>
        <begin position="360"/>
        <end position="596"/>
    </location>
</feature>
<dbReference type="PANTHER" id="PTHR43394">
    <property type="entry name" value="ATP-DEPENDENT PERMEASE MDL1, MITOCHONDRIAL"/>
    <property type="match status" value="1"/>
</dbReference>
<evidence type="ECO:0000256" key="4">
    <source>
        <dbReference type="ARBA" id="ARBA00022519"/>
    </source>
</evidence>
<dbReference type="InterPro" id="IPR011917">
    <property type="entry name" value="ABC_transpr_lipidA"/>
</dbReference>
<dbReference type="RefSeq" id="WP_257511025.1">
    <property type="nucleotide sequence ID" value="NZ_JANKHG010000014.1"/>
</dbReference>
<dbReference type="InterPro" id="IPR036640">
    <property type="entry name" value="ABC1_TM_sf"/>
</dbReference>
<feature type="domain" description="ABC transmembrane type-1" evidence="14">
    <location>
        <begin position="46"/>
        <end position="328"/>
    </location>
</feature>
<protein>
    <submittedName>
        <fullName evidence="15">Lipid A export permease/ATP-binding protein MsbA</fullName>
    </submittedName>
</protein>
<feature type="transmembrane region" description="Helical" evidence="12">
    <location>
        <begin position="41"/>
        <end position="63"/>
    </location>
</feature>
<evidence type="ECO:0000256" key="7">
    <source>
        <dbReference type="ARBA" id="ARBA00022840"/>
    </source>
</evidence>
<dbReference type="InterPro" id="IPR003593">
    <property type="entry name" value="AAA+_ATPase"/>
</dbReference>
<keyword evidence="9 12" id="KW-1133">Transmembrane helix</keyword>
<feature type="transmembrane region" description="Helical" evidence="12">
    <location>
        <begin position="156"/>
        <end position="178"/>
    </location>
</feature>
<evidence type="ECO:0000256" key="8">
    <source>
        <dbReference type="ARBA" id="ARBA00022967"/>
    </source>
</evidence>
<keyword evidence="7" id="KW-0067">ATP-binding</keyword>
<feature type="transmembrane region" description="Helical" evidence="12">
    <location>
        <begin position="272"/>
        <end position="292"/>
    </location>
</feature>